<accession>A0A7J7CUS0</accession>
<gene>
    <name evidence="2" type="ORF">HS088_TW13G00523</name>
</gene>
<dbReference type="EMBL" id="JAAARO010000013">
    <property type="protein sequence ID" value="KAF5737636.1"/>
    <property type="molecule type" value="Genomic_DNA"/>
</dbReference>
<evidence type="ECO:0000313" key="3">
    <source>
        <dbReference type="Proteomes" id="UP000593562"/>
    </source>
</evidence>
<dbReference type="AlphaFoldDB" id="A0A7J7CUS0"/>
<feature type="compositionally biased region" description="Basic and acidic residues" evidence="1">
    <location>
        <begin position="210"/>
        <end position="297"/>
    </location>
</feature>
<dbReference type="InParanoid" id="A0A7J7CUS0"/>
<feature type="compositionally biased region" description="Basic and acidic residues" evidence="1">
    <location>
        <begin position="144"/>
        <end position="195"/>
    </location>
</feature>
<organism evidence="2 3">
    <name type="scientific">Tripterygium wilfordii</name>
    <name type="common">Thunder God vine</name>
    <dbReference type="NCBI Taxonomy" id="458696"/>
    <lineage>
        <taxon>Eukaryota</taxon>
        <taxon>Viridiplantae</taxon>
        <taxon>Streptophyta</taxon>
        <taxon>Embryophyta</taxon>
        <taxon>Tracheophyta</taxon>
        <taxon>Spermatophyta</taxon>
        <taxon>Magnoliopsida</taxon>
        <taxon>eudicotyledons</taxon>
        <taxon>Gunneridae</taxon>
        <taxon>Pentapetalae</taxon>
        <taxon>rosids</taxon>
        <taxon>fabids</taxon>
        <taxon>Celastrales</taxon>
        <taxon>Celastraceae</taxon>
        <taxon>Tripterygium</taxon>
    </lineage>
</organism>
<dbReference type="FunCoup" id="A0A7J7CUS0">
    <property type="interactions" value="1111"/>
</dbReference>
<dbReference type="Proteomes" id="UP000593562">
    <property type="component" value="Unassembled WGS sequence"/>
</dbReference>
<sequence length="558" mass="63662">MDSDMQMPPQENADRKTAFHKPLSDAANRKYRRHSPVGGSSSSDGSPKHGRKGSPSALSKDPAKVSMNRPRIKDDMRELDKDSGRHPYGGAADSHRHSDRHSSRSSLGYSKHDDNIRHDKHADDGEKYNYRLTSHAGRASRGSTRFDHTRQDSEYVRSRDSGDRYHRDRYDSSGNIYKEKDPSHEKQKYKGKDSSANRASSGRRHCSSNSEKERDQHRRDGRDETRDYYRRSGDYKSDRTLSYEESQEHGIERDRFKEGRKETGSQSLVKEERKIHDDREANRDRDGHGRAAGEKGENMLTFATENQESSAKKPKLFSPDKATDYDKDATATEKESSSSKQAREMDGETQGWALANVAEAATDLDSAKSAAMRAAELVNRNLVGLGVLSTDQKKKLLWGSKKNTNVEEQSTHPWDAPLFGDRERQEKFNKLMSLRLPWYLWPIVGCEGRCQSGAQARQPRGWWPPPSRKAKGTPAGFGEAIYCWTSKKRWPNCRLRPLSVCTCSFCNAIKIFHHILLHYSQEQCFLLFYAYLISKLALLLDISGFCNKKKIWVFLCVL</sequence>
<protein>
    <submittedName>
        <fullName evidence="2">Arginine/serine-rich coiled-coil protein 2 isoform X1</fullName>
    </submittedName>
</protein>
<proteinExistence type="predicted"/>
<dbReference type="PANTHER" id="PTHR22426:SF2">
    <property type="entry name" value="ARGININE_SERINE-RICH COILED-COIL PROTEIN 2"/>
    <property type="match status" value="1"/>
</dbReference>
<keyword evidence="3" id="KW-1185">Reference proteome</keyword>
<feature type="compositionally biased region" description="Basic and acidic residues" evidence="1">
    <location>
        <begin position="321"/>
        <end position="346"/>
    </location>
</feature>
<evidence type="ECO:0000256" key="1">
    <source>
        <dbReference type="SAM" id="MobiDB-lite"/>
    </source>
</evidence>
<feature type="compositionally biased region" description="Basic and acidic residues" evidence="1">
    <location>
        <begin position="71"/>
        <end position="85"/>
    </location>
</feature>
<name>A0A7J7CUS0_TRIWF</name>
<dbReference type="PANTHER" id="PTHR22426">
    <property type="entry name" value="ARGININE_SERINE-RICH COILED-COIL PROTEIN 2"/>
    <property type="match status" value="1"/>
</dbReference>
<evidence type="ECO:0000313" key="2">
    <source>
        <dbReference type="EMBL" id="KAF5737636.1"/>
    </source>
</evidence>
<reference evidence="2 3" key="1">
    <citation type="journal article" date="2020" name="Nat. Commun.">
        <title>Genome of Tripterygium wilfordii and identification of cytochrome P450 involved in triptolide biosynthesis.</title>
        <authorList>
            <person name="Tu L."/>
            <person name="Su P."/>
            <person name="Zhang Z."/>
            <person name="Gao L."/>
            <person name="Wang J."/>
            <person name="Hu T."/>
            <person name="Zhou J."/>
            <person name="Zhang Y."/>
            <person name="Zhao Y."/>
            <person name="Liu Y."/>
            <person name="Song Y."/>
            <person name="Tong Y."/>
            <person name="Lu Y."/>
            <person name="Yang J."/>
            <person name="Xu C."/>
            <person name="Jia M."/>
            <person name="Peters R.J."/>
            <person name="Huang L."/>
            <person name="Gao W."/>
        </authorList>
    </citation>
    <scope>NUCLEOTIDE SEQUENCE [LARGE SCALE GENOMIC DNA]</scope>
    <source>
        <strain evidence="3">cv. XIE 37</strain>
        <tissue evidence="2">Leaf</tissue>
    </source>
</reference>
<feature type="compositionally biased region" description="Basic and acidic residues" evidence="1">
    <location>
        <begin position="110"/>
        <end position="129"/>
    </location>
</feature>
<feature type="compositionally biased region" description="Basic and acidic residues" evidence="1">
    <location>
        <begin position="93"/>
        <end position="102"/>
    </location>
</feature>
<feature type="region of interest" description="Disordered" evidence="1">
    <location>
        <begin position="1"/>
        <end position="348"/>
    </location>
</feature>
<comment type="caution">
    <text evidence="2">The sequence shown here is derived from an EMBL/GenBank/DDBJ whole genome shotgun (WGS) entry which is preliminary data.</text>
</comment>